<reference evidence="1" key="1">
    <citation type="submission" date="2009-10" db="EMBL/GenBank/DDBJ databases">
        <title>Complete sequence of Bacillus selenitireducens MLS10.</title>
        <authorList>
            <consortium name="US DOE Joint Genome Institute"/>
            <person name="Lucas S."/>
            <person name="Copeland A."/>
            <person name="Lapidus A."/>
            <person name="Glavina del Rio T."/>
            <person name="Dalin E."/>
            <person name="Tice H."/>
            <person name="Bruce D."/>
            <person name="Goodwin L."/>
            <person name="Pitluck S."/>
            <person name="Sims D."/>
            <person name="Brettin T."/>
            <person name="Detter J.C."/>
            <person name="Han C."/>
            <person name="Larimer F."/>
            <person name="Land M."/>
            <person name="Hauser L."/>
            <person name="Kyrpides N."/>
            <person name="Ovchinnikova G."/>
            <person name="Stolz J."/>
        </authorList>
    </citation>
    <scope>NUCLEOTIDE SEQUENCE [LARGE SCALE GENOMIC DNA]</scope>
    <source>
        <strain evidence="1">MLS10</strain>
    </source>
</reference>
<dbReference type="HOGENOM" id="CLU_3247256_0_0_9"/>
<evidence type="ECO:0000313" key="1">
    <source>
        <dbReference type="EMBL" id="ADH98287.1"/>
    </source>
</evidence>
<organism evidence="1 2">
    <name type="scientific">Bacillus selenitireducens (strain ATCC 700615 / DSM 15326 / MLS10)</name>
    <dbReference type="NCBI Taxonomy" id="439292"/>
    <lineage>
        <taxon>Bacteria</taxon>
        <taxon>Bacillati</taxon>
        <taxon>Bacillota</taxon>
        <taxon>Bacilli</taxon>
        <taxon>Bacillales</taxon>
        <taxon>Bacillaceae</taxon>
        <taxon>Salisediminibacterium</taxon>
    </lineage>
</organism>
<dbReference type="STRING" id="439292.Bsel_0758"/>
<protein>
    <submittedName>
        <fullName evidence="1">Uncharacterized protein</fullName>
    </submittedName>
</protein>
<keyword evidence="2" id="KW-1185">Reference proteome</keyword>
<proteinExistence type="predicted"/>
<name>D6XYX9_BACIE</name>
<gene>
    <name evidence="1" type="ordered locus">Bsel_0758</name>
</gene>
<sequence length="42" mass="4733">MTGFVGGLPIILSSKNLKCKILLPFTKYTYISLVYVYISPYS</sequence>
<dbReference type="AlphaFoldDB" id="D6XYX9"/>
<dbReference type="KEGG" id="bse:Bsel_0758"/>
<accession>D6XYX9</accession>
<evidence type="ECO:0000313" key="2">
    <source>
        <dbReference type="Proteomes" id="UP000000271"/>
    </source>
</evidence>
<dbReference type="Proteomes" id="UP000000271">
    <property type="component" value="Chromosome"/>
</dbReference>
<dbReference type="EMBL" id="CP001791">
    <property type="protein sequence ID" value="ADH98287.1"/>
    <property type="molecule type" value="Genomic_DNA"/>
</dbReference>